<reference evidence="2 3" key="1">
    <citation type="submission" date="2017-07" db="EMBL/GenBank/DDBJ databases">
        <authorList>
            <person name="Talla V."/>
            <person name="Backstrom N."/>
        </authorList>
    </citation>
    <scope>NUCLEOTIDE SEQUENCE [LARGE SCALE GENOMIC DNA]</scope>
</reference>
<keyword evidence="3" id="KW-1185">Reference proteome</keyword>
<organism evidence="2 3">
    <name type="scientific">Leptidea sinapis</name>
    <dbReference type="NCBI Taxonomy" id="189913"/>
    <lineage>
        <taxon>Eukaryota</taxon>
        <taxon>Metazoa</taxon>
        <taxon>Ecdysozoa</taxon>
        <taxon>Arthropoda</taxon>
        <taxon>Hexapoda</taxon>
        <taxon>Insecta</taxon>
        <taxon>Pterygota</taxon>
        <taxon>Neoptera</taxon>
        <taxon>Endopterygota</taxon>
        <taxon>Lepidoptera</taxon>
        <taxon>Glossata</taxon>
        <taxon>Ditrysia</taxon>
        <taxon>Papilionoidea</taxon>
        <taxon>Pieridae</taxon>
        <taxon>Dismorphiinae</taxon>
        <taxon>Leptidea</taxon>
    </lineage>
</organism>
<evidence type="ECO:0000313" key="2">
    <source>
        <dbReference type="EMBL" id="VVC95484.1"/>
    </source>
</evidence>
<accession>A0A5E4QD62</accession>
<protein>
    <submittedName>
        <fullName evidence="2">Uncharacterized protein</fullName>
    </submittedName>
</protein>
<sequence>MCESVLVSSVRACAGFGSVYMKLWSTLSAMCREPHPTLAQMANDICSYIANQVDSVGRDLERHSSSGSSSLPPSPNTRPAPHTMPHHGHRRGKSGLPHTISQDSVPIRDRDSTSSTSSQSSKKPIVTTQYVEWAAAHFTRGDSDASVVAGLAGGGGAAKHYQKMIVTIRYICYHKLHTSRYIYRNAALRTSRAARVETQAFHSRCPLPPAVVLFHPYEQHAAVASKDNFG</sequence>
<evidence type="ECO:0000256" key="1">
    <source>
        <dbReference type="SAM" id="MobiDB-lite"/>
    </source>
</evidence>
<dbReference type="Proteomes" id="UP000324832">
    <property type="component" value="Unassembled WGS sequence"/>
</dbReference>
<evidence type="ECO:0000313" key="3">
    <source>
        <dbReference type="Proteomes" id="UP000324832"/>
    </source>
</evidence>
<proteinExistence type="predicted"/>
<feature type="compositionally biased region" description="Basic residues" evidence="1">
    <location>
        <begin position="84"/>
        <end position="93"/>
    </location>
</feature>
<dbReference type="EMBL" id="FZQP02002326">
    <property type="protein sequence ID" value="VVC95484.1"/>
    <property type="molecule type" value="Genomic_DNA"/>
</dbReference>
<gene>
    <name evidence="2" type="ORF">LSINAPIS_LOCUS7189</name>
</gene>
<feature type="region of interest" description="Disordered" evidence="1">
    <location>
        <begin position="58"/>
        <end position="123"/>
    </location>
</feature>
<dbReference type="AlphaFoldDB" id="A0A5E4QD62"/>
<name>A0A5E4QD62_9NEOP</name>